<feature type="compositionally biased region" description="Low complexity" evidence="7">
    <location>
        <begin position="655"/>
        <end position="670"/>
    </location>
</feature>
<dbReference type="Gene3D" id="3.30.160.60">
    <property type="entry name" value="Classic Zinc Finger"/>
    <property type="match status" value="1"/>
</dbReference>
<gene>
    <name evidence="9" type="ORF">TBRA_LOCUS8723</name>
</gene>
<dbReference type="PROSITE" id="PS52027">
    <property type="entry name" value="ZF_C2HC_C3H"/>
    <property type="match status" value="2"/>
</dbReference>
<evidence type="ECO:0000259" key="8">
    <source>
        <dbReference type="PROSITE" id="PS52027"/>
    </source>
</evidence>
<evidence type="ECO:0000313" key="9">
    <source>
        <dbReference type="EMBL" id="CAB0036878.1"/>
    </source>
</evidence>
<name>A0A6H5IHC3_9HYME</name>
<feature type="domain" description="C2HC/C3H-type" evidence="8">
    <location>
        <begin position="479"/>
        <end position="508"/>
    </location>
</feature>
<keyword evidence="6" id="KW-0175">Coiled coil</keyword>
<evidence type="ECO:0000256" key="6">
    <source>
        <dbReference type="SAM" id="Coils"/>
    </source>
</evidence>
<reference evidence="9 10" key="1">
    <citation type="submission" date="2020-02" db="EMBL/GenBank/DDBJ databases">
        <authorList>
            <person name="Ferguson B K."/>
        </authorList>
    </citation>
    <scope>NUCLEOTIDE SEQUENCE [LARGE SCALE GENOMIC DNA]</scope>
</reference>
<keyword evidence="2" id="KW-0677">Repeat</keyword>
<evidence type="ECO:0000256" key="3">
    <source>
        <dbReference type="ARBA" id="ARBA00022771"/>
    </source>
</evidence>
<feature type="region of interest" description="Disordered" evidence="7">
    <location>
        <begin position="764"/>
        <end position="783"/>
    </location>
</feature>
<dbReference type="InterPro" id="IPR026319">
    <property type="entry name" value="ZC2HC1A/B-like"/>
</dbReference>
<protein>
    <recommendedName>
        <fullName evidence="8">C2HC/C3H-type domain-containing protein</fullName>
    </recommendedName>
</protein>
<keyword evidence="1" id="KW-0479">Metal-binding</keyword>
<evidence type="ECO:0000256" key="7">
    <source>
        <dbReference type="SAM" id="MobiDB-lite"/>
    </source>
</evidence>
<dbReference type="AlphaFoldDB" id="A0A6H5IHC3"/>
<evidence type="ECO:0000313" key="10">
    <source>
        <dbReference type="Proteomes" id="UP000479190"/>
    </source>
</evidence>
<dbReference type="Proteomes" id="UP000479190">
    <property type="component" value="Unassembled WGS sequence"/>
</dbReference>
<evidence type="ECO:0000256" key="4">
    <source>
        <dbReference type="ARBA" id="ARBA00022833"/>
    </source>
</evidence>
<organism evidence="9 10">
    <name type="scientific">Trichogramma brassicae</name>
    <dbReference type="NCBI Taxonomy" id="86971"/>
    <lineage>
        <taxon>Eukaryota</taxon>
        <taxon>Metazoa</taxon>
        <taxon>Ecdysozoa</taxon>
        <taxon>Arthropoda</taxon>
        <taxon>Hexapoda</taxon>
        <taxon>Insecta</taxon>
        <taxon>Pterygota</taxon>
        <taxon>Neoptera</taxon>
        <taxon>Endopterygota</taxon>
        <taxon>Hymenoptera</taxon>
        <taxon>Apocrita</taxon>
        <taxon>Proctotrupomorpha</taxon>
        <taxon>Chalcidoidea</taxon>
        <taxon>Trichogrammatidae</taxon>
        <taxon>Trichogramma</taxon>
    </lineage>
</organism>
<dbReference type="GO" id="GO:0008270">
    <property type="term" value="F:zinc ion binding"/>
    <property type="evidence" value="ECO:0007669"/>
    <property type="project" value="UniProtKB-KW"/>
</dbReference>
<dbReference type="PANTHER" id="PTHR13555:SF5">
    <property type="entry name" value="ZINC-FINGER OF A C2HC-TYPE"/>
    <property type="match status" value="1"/>
</dbReference>
<dbReference type="Pfam" id="PF13913">
    <property type="entry name" value="zf-C2HC_2"/>
    <property type="match status" value="2"/>
</dbReference>
<feature type="domain" description="C2HC/C3H-type" evidence="8">
    <location>
        <begin position="316"/>
        <end position="345"/>
    </location>
</feature>
<feature type="region of interest" description="Disordered" evidence="7">
    <location>
        <begin position="564"/>
        <end position="625"/>
    </location>
</feature>
<feature type="region of interest" description="Disordered" evidence="7">
    <location>
        <begin position="361"/>
        <end position="482"/>
    </location>
</feature>
<accession>A0A6H5IHC3</accession>
<evidence type="ECO:0000256" key="2">
    <source>
        <dbReference type="ARBA" id="ARBA00022737"/>
    </source>
</evidence>
<feature type="compositionally biased region" description="Polar residues" evidence="7">
    <location>
        <begin position="409"/>
        <end position="418"/>
    </location>
</feature>
<feature type="compositionally biased region" description="Basic and acidic residues" evidence="7">
    <location>
        <begin position="420"/>
        <end position="436"/>
    </location>
</feature>
<keyword evidence="10" id="KW-1185">Reference proteome</keyword>
<dbReference type="PANTHER" id="PTHR13555">
    <property type="entry name" value="C2H2 ZINC FINGER CGI-62-RELATED"/>
    <property type="match status" value="1"/>
</dbReference>
<feature type="region of interest" description="Disordered" evidence="7">
    <location>
        <begin position="925"/>
        <end position="946"/>
    </location>
</feature>
<feature type="region of interest" description="Disordered" evidence="7">
    <location>
        <begin position="655"/>
        <end position="691"/>
    </location>
</feature>
<dbReference type="EMBL" id="CADCXV010000831">
    <property type="protein sequence ID" value="CAB0036878.1"/>
    <property type="molecule type" value="Genomic_DNA"/>
</dbReference>
<proteinExistence type="predicted"/>
<evidence type="ECO:0000256" key="1">
    <source>
        <dbReference type="ARBA" id="ARBA00022723"/>
    </source>
</evidence>
<feature type="compositionally biased region" description="Polar residues" evidence="7">
    <location>
        <begin position="764"/>
        <end position="775"/>
    </location>
</feature>
<sequence length="1019" mass="114553">MFSALGVHKITHRTATRSAKSMGVEREARVRQLTRNVDLARTAPRTSIRAYKGSSFAAMFSTRVHNGQSWSRPWLMLMSAAHGARFTIPARRELSNSRARQEQTCDLLLLSVYMCAFQVVYCMYTVCRAAASILLLLRVRVCKQRIVFLPSSCHRESAKISLRSLYRRVYVPSARVLHSRPGRRCVTAYGAAHAAGGCGGSGVDETAAAAAKDTMGPARCSVARFILDPMRRRNFKTVKSSSKNKRDQEADEEEERALKKLDDAVRGVAMVASTFGTFKGLSEQPLQATFTAQRVDEFADYYYARRYCDYHGRAESLEPCGVCGRKFNPRSLEKHMPICERTAAKKRKPFDSAKQRIKGTELAEFLPKQKSSSATLSSSTDHLSTSSTVHMGHSRRPSLPQVDDRPLPTSGNRENQPWRQKREEFIKAIRAARGEDSQPSSQPSSHRSNHHHHHQQQMQQRPSTLSLVSSHGAPQRANEKGQCPTCQRQFGVKSYDRHVAFCRERATRVPASPQVTNNVAKERLDARMKYRAPALKNRKLTMKEKYAPGGPHKVPQSPIMSRSALAAKEHRNEPKLPTLKRPSQTNKETPISSPATTPHSSSNNGPLKSRAIDRSNRDSDSQESLNLAGGLKQMFSSRRLLLLSEVLPSKILKSKLSMSSSSSQKSTSGLFPDLTGGKEQNCPEPPADGSKNLLRKLRKKSKLKKAEAATAAQSEEIDDKIDMITEDDFLAWKQAQSEKLKSNSNEGIELVIDKEDEPFNYDTRSSLDGGNSSTLDEFEHTERVTKYTEERRKLLDSSDGCEEKSQDFCEKKTSSKEEPVLNTTYVIDKAENSLKKQQQHDNEEDEEELKVTEINRQVEKIDIRADDTEDEDVLSNASTVTFVNKERSLVIAANEAEDYRLLKSNTADDAMMMTMMRDRIEQQQQLQQRSSKDGKKIEDNNCHESGNELPVEIMAINRPKKYHSLPNISDMRVKGADFLPAIVKVDKDDNNRSNLMADRIKPLLGIQDHRRSGVFVCFS</sequence>
<feature type="compositionally biased region" description="Basic and acidic residues" evidence="7">
    <location>
        <begin position="930"/>
        <end position="946"/>
    </location>
</feature>
<feature type="compositionally biased region" description="Low complexity" evidence="7">
    <location>
        <begin position="437"/>
        <end position="446"/>
    </location>
</feature>
<keyword evidence="3 5" id="KW-0863">Zinc-finger</keyword>
<feature type="coiled-coil region" evidence="6">
    <location>
        <begin position="827"/>
        <end position="871"/>
    </location>
</feature>
<feature type="compositionally biased region" description="Basic and acidic residues" evidence="7">
    <location>
        <begin position="610"/>
        <end position="620"/>
    </location>
</feature>
<feature type="compositionally biased region" description="Low complexity" evidence="7">
    <location>
        <begin position="371"/>
        <end position="388"/>
    </location>
</feature>
<keyword evidence="4" id="KW-0862">Zinc</keyword>
<dbReference type="OrthoDB" id="7701228at2759"/>
<evidence type="ECO:0000256" key="5">
    <source>
        <dbReference type="PROSITE-ProRule" id="PRU01371"/>
    </source>
</evidence>
<dbReference type="InterPro" id="IPR049899">
    <property type="entry name" value="Znf_C2HC_C3H"/>
</dbReference>
<feature type="compositionally biased region" description="Polar residues" evidence="7">
    <location>
        <begin position="581"/>
        <end position="606"/>
    </location>
</feature>